<feature type="domain" description="DinB-like" evidence="1">
    <location>
        <begin position="20"/>
        <end position="64"/>
    </location>
</feature>
<reference evidence="2" key="1">
    <citation type="submission" date="2020-02" db="EMBL/GenBank/DDBJ databases">
        <authorList>
            <person name="Meier V. D."/>
        </authorList>
    </citation>
    <scope>NUCLEOTIDE SEQUENCE</scope>
    <source>
        <strain evidence="2">AVDCRST_MAG59</strain>
    </source>
</reference>
<dbReference type="InterPro" id="IPR034660">
    <property type="entry name" value="DinB/YfiT-like"/>
</dbReference>
<dbReference type="InterPro" id="IPR024775">
    <property type="entry name" value="DinB-like"/>
</dbReference>
<dbReference type="SUPFAM" id="SSF109854">
    <property type="entry name" value="DinB/YfiT-like putative metalloenzymes"/>
    <property type="match status" value="1"/>
</dbReference>
<name>A0A6J4UZ61_9BACT</name>
<protein>
    <recommendedName>
        <fullName evidence="1">DinB-like domain-containing protein</fullName>
    </recommendedName>
</protein>
<dbReference type="Pfam" id="PF12867">
    <property type="entry name" value="DinB_2"/>
    <property type="match status" value="1"/>
</dbReference>
<organism evidence="2">
    <name type="scientific">uncultured Thermomicrobiales bacterium</name>
    <dbReference type="NCBI Taxonomy" id="1645740"/>
    <lineage>
        <taxon>Bacteria</taxon>
        <taxon>Pseudomonadati</taxon>
        <taxon>Thermomicrobiota</taxon>
        <taxon>Thermomicrobia</taxon>
        <taxon>Thermomicrobiales</taxon>
        <taxon>environmental samples</taxon>
    </lineage>
</organism>
<proteinExistence type="predicted"/>
<accession>A0A6J4UZ61</accession>
<gene>
    <name evidence="2" type="ORF">AVDCRST_MAG59-2889</name>
</gene>
<evidence type="ECO:0000259" key="1">
    <source>
        <dbReference type="Pfam" id="PF12867"/>
    </source>
</evidence>
<dbReference type="EMBL" id="CADCWF010000192">
    <property type="protein sequence ID" value="CAA9564597.1"/>
    <property type="molecule type" value="Genomic_DNA"/>
</dbReference>
<dbReference type="Gene3D" id="1.20.120.450">
    <property type="entry name" value="dinb family like domain"/>
    <property type="match status" value="1"/>
</dbReference>
<dbReference type="AlphaFoldDB" id="A0A6J4UZ61"/>
<evidence type="ECO:0000313" key="2">
    <source>
        <dbReference type="EMBL" id="CAA9564597.1"/>
    </source>
</evidence>
<sequence>MDALHLFGFRYDAVHAGFVDDLLDALSDEQIRARPHGLNSIAWLLWHGDRVEDVAVNRFVADRPQVLLAGD</sequence>